<keyword evidence="4" id="KW-0808">Transferase</keyword>
<reference evidence="11" key="1">
    <citation type="journal article" date="2022" name="Proc. Natl. Acad. Sci. U.S.A.">
        <title>Life cycle and functional genomics of the unicellular red alga Galdieria for elucidating algal and plant evolution and industrial use.</title>
        <authorList>
            <person name="Hirooka S."/>
            <person name="Itabashi T."/>
            <person name="Ichinose T.M."/>
            <person name="Onuma R."/>
            <person name="Fujiwara T."/>
            <person name="Yamashita S."/>
            <person name="Jong L.W."/>
            <person name="Tomita R."/>
            <person name="Iwane A.H."/>
            <person name="Miyagishima S.Y."/>
        </authorList>
    </citation>
    <scope>NUCLEOTIDE SEQUENCE</scope>
    <source>
        <strain evidence="11">NBRC 102759</strain>
    </source>
</reference>
<comment type="caution">
    <text evidence="11">The sequence shown here is derived from an EMBL/GenBank/DDBJ whole genome shotgun (WGS) entry which is preliminary data.</text>
</comment>
<keyword evidence="3" id="KW-0328">Glycosyltransferase</keyword>
<dbReference type="GO" id="GO:0010041">
    <property type="term" value="P:response to iron(III) ion"/>
    <property type="evidence" value="ECO:0007669"/>
    <property type="project" value="TreeGrafter"/>
</dbReference>
<dbReference type="PANTHER" id="PTHR33908:SF3">
    <property type="entry name" value="UNDECAPRENYL PHOSPHATE-ALPHA-4-AMINO-4-DEOXY-L-ARABINOSE ARABINOSYL TRANSFERASE"/>
    <property type="match status" value="1"/>
</dbReference>
<feature type="transmembrane region" description="Helical" evidence="9">
    <location>
        <begin position="563"/>
        <end position="587"/>
    </location>
</feature>
<evidence type="ECO:0000313" key="11">
    <source>
        <dbReference type="EMBL" id="GJQ12133.1"/>
    </source>
</evidence>
<keyword evidence="2" id="KW-1003">Cell membrane</keyword>
<dbReference type="Pfam" id="PF13231">
    <property type="entry name" value="PMT_2"/>
    <property type="match status" value="1"/>
</dbReference>
<proteinExistence type="predicted"/>
<name>A0A9C7PWJ6_9RHOD</name>
<feature type="region of interest" description="Disordered" evidence="8">
    <location>
        <begin position="74"/>
        <end position="93"/>
    </location>
</feature>
<feature type="transmembrane region" description="Helical" evidence="9">
    <location>
        <begin position="311"/>
        <end position="344"/>
    </location>
</feature>
<accession>A0A9C7PWJ6</accession>
<feature type="domain" description="Glycosyltransferase RgtA/B/C/D-like" evidence="10">
    <location>
        <begin position="168"/>
        <end position="259"/>
    </location>
</feature>
<protein>
    <recommendedName>
        <fullName evidence="10">Glycosyltransferase RgtA/B/C/D-like domain-containing protein</fullName>
    </recommendedName>
</protein>
<feature type="transmembrane region" description="Helical" evidence="9">
    <location>
        <begin position="476"/>
        <end position="495"/>
    </location>
</feature>
<dbReference type="OrthoDB" id="2020778at2759"/>
<gene>
    <name evidence="11" type="ORF">GpartN1_g3924.t1</name>
</gene>
<dbReference type="PANTHER" id="PTHR33908">
    <property type="entry name" value="MANNOSYLTRANSFERASE YKCB-RELATED"/>
    <property type="match status" value="1"/>
</dbReference>
<evidence type="ECO:0000256" key="3">
    <source>
        <dbReference type="ARBA" id="ARBA00022676"/>
    </source>
</evidence>
<evidence type="ECO:0000256" key="9">
    <source>
        <dbReference type="SAM" id="Phobius"/>
    </source>
</evidence>
<feature type="transmembrane region" description="Helical" evidence="9">
    <location>
        <begin position="249"/>
        <end position="270"/>
    </location>
</feature>
<feature type="transmembrane region" description="Helical" evidence="9">
    <location>
        <begin position="193"/>
        <end position="211"/>
    </location>
</feature>
<evidence type="ECO:0000256" key="7">
    <source>
        <dbReference type="ARBA" id="ARBA00023136"/>
    </source>
</evidence>
<dbReference type="InterPro" id="IPR050297">
    <property type="entry name" value="LipidA_mod_glycosyltrf_83"/>
</dbReference>
<keyword evidence="12" id="KW-1185">Reference proteome</keyword>
<dbReference type="AlphaFoldDB" id="A0A9C7PWJ6"/>
<feature type="transmembrane region" description="Helical" evidence="9">
    <location>
        <begin position="359"/>
        <end position="378"/>
    </location>
</feature>
<organism evidence="11 12">
    <name type="scientific">Galdieria partita</name>
    <dbReference type="NCBI Taxonomy" id="83374"/>
    <lineage>
        <taxon>Eukaryota</taxon>
        <taxon>Rhodophyta</taxon>
        <taxon>Bangiophyceae</taxon>
        <taxon>Galdieriales</taxon>
        <taxon>Galdieriaceae</taxon>
        <taxon>Galdieria</taxon>
    </lineage>
</organism>
<feature type="compositionally biased region" description="Basic and acidic residues" evidence="8">
    <location>
        <begin position="82"/>
        <end position="91"/>
    </location>
</feature>
<evidence type="ECO:0000256" key="8">
    <source>
        <dbReference type="SAM" id="MobiDB-lite"/>
    </source>
</evidence>
<evidence type="ECO:0000256" key="2">
    <source>
        <dbReference type="ARBA" id="ARBA00022475"/>
    </source>
</evidence>
<feature type="transmembrane region" description="Helical" evidence="9">
    <location>
        <begin position="640"/>
        <end position="659"/>
    </location>
</feature>
<dbReference type="InterPro" id="IPR038731">
    <property type="entry name" value="RgtA/B/C-like"/>
</dbReference>
<sequence length="789" mass="90422">MTCQGFLNLNKAETCYKGKTTTFQRLIKDNTTGQFLSHAKHRKYELFKASKRRLSIVPTIVSCSARLRDQRASSSGNLKYTPGEEHREDQSMKNAYPLTRKGVTTKKFEIFVLGLVVVLILSYICLIRGNGDFSIMDATEPKFAVTAKEMLQRGDWLTPQWNNRLRFDKPPLTYWLMAISYKLFGLNEFSTRLPTSLAGTLMAVAIYLSGWKFAPLPSTRCRLITGLVSSTIFLCNLFTVGWSRAGVSDMLLCFHVGAALLSFFAGYSLVPQRGDECYSDNPIFPWNNHNTIFAKLSSQDKNRTLERTSKWFYWMSFVFCALAVLTKGPLGLFLPVCIISLFLWTTENLKQVIISEIPWIPGILSGVLISLPWYILIIRKHGCKFIQSFFGYHNMNRLTSAVNGHKGPFYYYLPISLIGFSPWIFLIPAAIAFYHPLKKQLWKKRPRYRQFPLFLCIWIVFVYTFFSVIRTKLLSYVIPAVPAASVLLGVFFGRLHCLKEETDLTIPPKATSSDESSMSNISNKLDKVREVTPNLKAFPKWSMTIFEERSQYIFQENQFSVKLFATLTVIWMMTCSVLSFLVVPFAERATGDPDVLFICIQKLRSQKFSWRGGIPWLLASLFSFIQLTSKKEGTRYIRRMRWLFVPLSAGFLSFLLLFVQPAIKIWDTAWQQPLKELSQIANTVSNNQKQLYMLAYGQCDGDMEGQPSVVWYSHRNWKSQEDPKQFLANLAEEKESNVIALVEHRLWKKVPLQDVLSHDVETIAQRGGFSLVRLSPETAKAILTLWGSQ</sequence>
<dbReference type="GO" id="GO:0016763">
    <property type="term" value="F:pentosyltransferase activity"/>
    <property type="evidence" value="ECO:0007669"/>
    <property type="project" value="TreeGrafter"/>
</dbReference>
<feature type="transmembrane region" description="Helical" evidence="9">
    <location>
        <begin position="409"/>
        <end position="431"/>
    </location>
</feature>
<keyword evidence="7 9" id="KW-0472">Membrane</keyword>
<comment type="subcellular location">
    <subcellularLocation>
        <location evidence="1">Cell membrane</location>
        <topology evidence="1">Multi-pass membrane protein</topology>
    </subcellularLocation>
</comment>
<dbReference type="GO" id="GO:0008610">
    <property type="term" value="P:lipid biosynthetic process"/>
    <property type="evidence" value="ECO:0007669"/>
    <property type="project" value="UniProtKB-ARBA"/>
</dbReference>
<feature type="transmembrane region" description="Helical" evidence="9">
    <location>
        <begin position="451"/>
        <end position="469"/>
    </location>
</feature>
<evidence type="ECO:0000256" key="5">
    <source>
        <dbReference type="ARBA" id="ARBA00022692"/>
    </source>
</evidence>
<dbReference type="GO" id="GO:0005886">
    <property type="term" value="C:plasma membrane"/>
    <property type="evidence" value="ECO:0007669"/>
    <property type="project" value="UniProtKB-SubCell"/>
</dbReference>
<evidence type="ECO:0000259" key="10">
    <source>
        <dbReference type="Pfam" id="PF13231"/>
    </source>
</evidence>
<feature type="transmembrane region" description="Helical" evidence="9">
    <location>
        <begin position="608"/>
        <end position="628"/>
    </location>
</feature>
<evidence type="ECO:0000256" key="1">
    <source>
        <dbReference type="ARBA" id="ARBA00004651"/>
    </source>
</evidence>
<evidence type="ECO:0000313" key="12">
    <source>
        <dbReference type="Proteomes" id="UP001061958"/>
    </source>
</evidence>
<keyword evidence="5 9" id="KW-0812">Transmembrane</keyword>
<feature type="transmembrane region" description="Helical" evidence="9">
    <location>
        <begin position="223"/>
        <end position="243"/>
    </location>
</feature>
<reference evidence="11" key="2">
    <citation type="submission" date="2022-01" db="EMBL/GenBank/DDBJ databases">
        <authorList>
            <person name="Hirooka S."/>
            <person name="Miyagishima S.Y."/>
        </authorList>
    </citation>
    <scope>NUCLEOTIDE SEQUENCE</scope>
    <source>
        <strain evidence="11">NBRC 102759</strain>
    </source>
</reference>
<evidence type="ECO:0000256" key="6">
    <source>
        <dbReference type="ARBA" id="ARBA00022989"/>
    </source>
</evidence>
<dbReference type="Proteomes" id="UP001061958">
    <property type="component" value="Unassembled WGS sequence"/>
</dbReference>
<evidence type="ECO:0000256" key="4">
    <source>
        <dbReference type="ARBA" id="ARBA00022679"/>
    </source>
</evidence>
<keyword evidence="6 9" id="KW-1133">Transmembrane helix</keyword>
<feature type="transmembrane region" description="Helical" evidence="9">
    <location>
        <begin position="110"/>
        <end position="129"/>
    </location>
</feature>
<dbReference type="EMBL" id="BQMJ01000030">
    <property type="protein sequence ID" value="GJQ12133.1"/>
    <property type="molecule type" value="Genomic_DNA"/>
</dbReference>